<dbReference type="WBParaSite" id="BXY_1304100.1">
    <property type="protein sequence ID" value="BXY_1304100.1"/>
    <property type="gene ID" value="BXY_1304100"/>
</dbReference>
<accession>A0A1I7SJ17</accession>
<dbReference type="Proteomes" id="UP000582659">
    <property type="component" value="Unassembled WGS sequence"/>
</dbReference>
<dbReference type="Proteomes" id="UP000095284">
    <property type="component" value="Unplaced"/>
</dbReference>
<evidence type="ECO:0000313" key="8">
    <source>
        <dbReference type="Proteomes" id="UP000659654"/>
    </source>
</evidence>
<evidence type="ECO:0000313" key="9">
    <source>
        <dbReference type="WBParaSite" id="BXY_1304100.1"/>
    </source>
</evidence>
<evidence type="ECO:0000259" key="4">
    <source>
        <dbReference type="PROSITE" id="PS51670"/>
    </source>
</evidence>
<dbReference type="SMART" id="SM00254">
    <property type="entry name" value="ShKT"/>
    <property type="match status" value="2"/>
</dbReference>
<feature type="domain" description="ShKT" evidence="4">
    <location>
        <begin position="59"/>
        <end position="91"/>
    </location>
</feature>
<reference evidence="6" key="2">
    <citation type="submission" date="2020-08" db="EMBL/GenBank/DDBJ databases">
        <authorList>
            <person name="Kikuchi T."/>
        </authorList>
    </citation>
    <scope>NUCLEOTIDE SEQUENCE</scope>
    <source>
        <strain evidence="5">Ka4C1</strain>
    </source>
</reference>
<protein>
    <submittedName>
        <fullName evidence="5">(pine wood nematode) hypothetical protein</fullName>
    </submittedName>
</protein>
<keyword evidence="1" id="KW-1015">Disulfide bond</keyword>
<dbReference type="PROSITE" id="PS51670">
    <property type="entry name" value="SHKT"/>
    <property type="match status" value="2"/>
</dbReference>
<feature type="disulfide bond" evidence="1">
    <location>
        <begin position="75"/>
        <end position="88"/>
    </location>
</feature>
<keyword evidence="3" id="KW-0732">Signal</keyword>
<feature type="region of interest" description="Disordered" evidence="2">
    <location>
        <begin position="95"/>
        <end position="140"/>
    </location>
</feature>
<dbReference type="Proteomes" id="UP000659654">
    <property type="component" value="Unassembled WGS sequence"/>
</dbReference>
<keyword evidence="8" id="KW-1185">Reference proteome</keyword>
<feature type="signal peptide" evidence="3">
    <location>
        <begin position="1"/>
        <end position="16"/>
    </location>
</feature>
<dbReference type="Gene3D" id="1.10.10.1940">
    <property type="match status" value="1"/>
</dbReference>
<evidence type="ECO:0000313" key="6">
    <source>
        <dbReference type="EMBL" id="CAG9126538.1"/>
    </source>
</evidence>
<evidence type="ECO:0000313" key="5">
    <source>
        <dbReference type="EMBL" id="CAD5233070.1"/>
    </source>
</evidence>
<evidence type="ECO:0000256" key="2">
    <source>
        <dbReference type="SAM" id="MobiDB-lite"/>
    </source>
</evidence>
<evidence type="ECO:0000256" key="1">
    <source>
        <dbReference type="PROSITE-ProRule" id="PRU01005"/>
    </source>
</evidence>
<dbReference type="Pfam" id="PF01549">
    <property type="entry name" value="ShK"/>
    <property type="match status" value="2"/>
</dbReference>
<dbReference type="AlphaFoldDB" id="A0A1I7SJ17"/>
<dbReference type="InterPro" id="IPR003582">
    <property type="entry name" value="ShKT_dom"/>
</dbReference>
<name>A0A1I7SJ17_BURXY</name>
<dbReference type="EMBL" id="CAJFDI010000005">
    <property type="protein sequence ID" value="CAD5233070.1"/>
    <property type="molecule type" value="Genomic_DNA"/>
</dbReference>
<feature type="domain" description="ShKT" evidence="4">
    <location>
        <begin position="21"/>
        <end position="54"/>
    </location>
</feature>
<evidence type="ECO:0000313" key="7">
    <source>
        <dbReference type="Proteomes" id="UP000095284"/>
    </source>
</evidence>
<sequence>MLVAMVLVIVLQCISAQNPECRDRIPCTFMKHQCQNQFLQSTMRRMCQQTCGFCQETECKDYNTNCDLYQRNNMCMSDFIRNSCKKSCGLCRDNDHTKPPVTEESITDITDATEENAVTDWSLENTDLPDNVTDGDEVDE</sequence>
<feature type="disulfide bond" evidence="1">
    <location>
        <begin position="66"/>
        <end position="84"/>
    </location>
</feature>
<dbReference type="EMBL" id="CAJFCV020000005">
    <property type="protein sequence ID" value="CAG9126538.1"/>
    <property type="molecule type" value="Genomic_DNA"/>
</dbReference>
<reference evidence="9" key="1">
    <citation type="submission" date="2016-11" db="UniProtKB">
        <authorList>
            <consortium name="WormBaseParasite"/>
        </authorList>
    </citation>
    <scope>IDENTIFICATION</scope>
</reference>
<comment type="caution">
    <text evidence="1">Lacks conserved residue(s) required for the propagation of feature annotation.</text>
</comment>
<organism evidence="7 9">
    <name type="scientific">Bursaphelenchus xylophilus</name>
    <name type="common">Pinewood nematode worm</name>
    <name type="synonym">Aphelenchoides xylophilus</name>
    <dbReference type="NCBI Taxonomy" id="6326"/>
    <lineage>
        <taxon>Eukaryota</taxon>
        <taxon>Metazoa</taxon>
        <taxon>Ecdysozoa</taxon>
        <taxon>Nematoda</taxon>
        <taxon>Chromadorea</taxon>
        <taxon>Rhabditida</taxon>
        <taxon>Tylenchina</taxon>
        <taxon>Tylenchomorpha</taxon>
        <taxon>Aphelenchoidea</taxon>
        <taxon>Aphelenchoididae</taxon>
        <taxon>Bursaphelenchus</taxon>
    </lineage>
</organism>
<dbReference type="OrthoDB" id="5867083at2759"/>
<feature type="chain" id="PRO_5035399904" evidence="3">
    <location>
        <begin position="17"/>
        <end position="140"/>
    </location>
</feature>
<gene>
    <name evidence="5" type="ORF">BXYJ_LOCUS13161</name>
</gene>
<evidence type="ECO:0000256" key="3">
    <source>
        <dbReference type="SAM" id="SignalP"/>
    </source>
</evidence>
<proteinExistence type="predicted"/>